<dbReference type="Gene3D" id="2.60.210.10">
    <property type="entry name" value="Apoptosis, Tumor Necrosis Factor Receptor Associated Protein 2, Chain A"/>
    <property type="match status" value="1"/>
</dbReference>
<evidence type="ECO:0000313" key="6">
    <source>
        <dbReference type="Proteomes" id="UP001054889"/>
    </source>
</evidence>
<dbReference type="AlphaFoldDB" id="A0AAV5BXH7"/>
<dbReference type="InterPro" id="IPR056423">
    <property type="entry name" value="BACK_BPM_SPOP"/>
</dbReference>
<keyword evidence="6" id="KW-1185">Reference proteome</keyword>
<dbReference type="InterPro" id="IPR008974">
    <property type="entry name" value="TRAF-like"/>
</dbReference>
<reference evidence="5" key="1">
    <citation type="journal article" date="2018" name="DNA Res.">
        <title>Multiple hybrid de novo genome assembly of finger millet, an orphan allotetraploid crop.</title>
        <authorList>
            <person name="Hatakeyama M."/>
            <person name="Aluri S."/>
            <person name="Balachadran M.T."/>
            <person name="Sivarajan S.R."/>
            <person name="Patrignani A."/>
            <person name="Gruter S."/>
            <person name="Poveda L."/>
            <person name="Shimizu-Inatsugi R."/>
            <person name="Baeten J."/>
            <person name="Francoijs K.J."/>
            <person name="Nataraja K.N."/>
            <person name="Reddy Y.A.N."/>
            <person name="Phadnis S."/>
            <person name="Ravikumar R.L."/>
            <person name="Schlapbach R."/>
            <person name="Sreeman S.M."/>
            <person name="Shimizu K.K."/>
        </authorList>
    </citation>
    <scope>NUCLEOTIDE SEQUENCE</scope>
</reference>
<dbReference type="CDD" id="cd00121">
    <property type="entry name" value="MATH"/>
    <property type="match status" value="1"/>
</dbReference>
<gene>
    <name evidence="5" type="primary">ga07406</name>
    <name evidence="5" type="ORF">PR202_ga07406</name>
</gene>
<dbReference type="InterPro" id="IPR045005">
    <property type="entry name" value="BPM1-6"/>
</dbReference>
<evidence type="ECO:0000259" key="3">
    <source>
        <dbReference type="PROSITE" id="PS50097"/>
    </source>
</evidence>
<comment type="pathway">
    <text evidence="1">Protein modification; protein ubiquitination.</text>
</comment>
<dbReference type="Gene3D" id="1.25.40.420">
    <property type="match status" value="1"/>
</dbReference>
<comment type="caution">
    <text evidence="5">The sequence shown here is derived from an EMBL/GenBank/DDBJ whole genome shotgun (WGS) entry which is preliminary data.</text>
</comment>
<dbReference type="InterPro" id="IPR000210">
    <property type="entry name" value="BTB/POZ_dom"/>
</dbReference>
<protein>
    <submittedName>
        <fullName evidence="5">Uncharacterized protein</fullName>
    </submittedName>
</protein>
<feature type="domain" description="MATH" evidence="4">
    <location>
        <begin position="17"/>
        <end position="147"/>
    </location>
</feature>
<accession>A0AAV5BXH7</accession>
<dbReference type="EMBL" id="BQKI01000003">
    <property type="protein sequence ID" value="GJM91066.1"/>
    <property type="molecule type" value="Genomic_DNA"/>
</dbReference>
<evidence type="ECO:0000259" key="4">
    <source>
        <dbReference type="PROSITE" id="PS50144"/>
    </source>
</evidence>
<feature type="domain" description="BTB" evidence="3">
    <location>
        <begin position="187"/>
        <end position="248"/>
    </location>
</feature>
<dbReference type="SUPFAM" id="SSF54695">
    <property type="entry name" value="POZ domain"/>
    <property type="match status" value="1"/>
</dbReference>
<dbReference type="Gene3D" id="3.30.710.10">
    <property type="entry name" value="Potassium Channel Kv1.1, Chain A"/>
    <property type="match status" value="1"/>
</dbReference>
<dbReference type="SUPFAM" id="SSF49599">
    <property type="entry name" value="TRAF domain-like"/>
    <property type="match status" value="1"/>
</dbReference>
<dbReference type="Pfam" id="PF24570">
    <property type="entry name" value="BACK_BPM_SPOP"/>
    <property type="match status" value="1"/>
</dbReference>
<dbReference type="Pfam" id="PF00651">
    <property type="entry name" value="BTB"/>
    <property type="match status" value="1"/>
</dbReference>
<sequence>MPATYDSASAIVAEAATGHYLFHIKRYSQMKEMPPTRCFLSHIFVVGDCSWRMWFCPNGAHADCAGYTSVFVALDESITGSVKARAVFSLLDQAGKPVPNYHSRSTPLEEYSAAGIGHGFDHFIEREGFEKSNPHLVDDRFTIRCDVTLFRRIRTEDRSVTPLPQVVVPPPHLHQHLGDLLESRVGADVTFQVAGETFAAHKCILAARSPVFKAELVRTTGTGVCVRVDDMEAHVFKALLHFVYTDSLPEITEQEEGAMAEHMLVAADRYGMHRLKLICAEKLAEHVGLGTVATILVLAENYRCHRLKKACIDFLKCPPALDVVMALGDGFDHVIENCPALLRELWDIWFEDDPIQDDLALSL</sequence>
<dbReference type="PROSITE" id="PS50144">
    <property type="entry name" value="MATH"/>
    <property type="match status" value="1"/>
</dbReference>
<dbReference type="Pfam" id="PF22486">
    <property type="entry name" value="MATH_2"/>
    <property type="match status" value="1"/>
</dbReference>
<dbReference type="PROSITE" id="PS50097">
    <property type="entry name" value="BTB"/>
    <property type="match status" value="1"/>
</dbReference>
<evidence type="ECO:0000256" key="2">
    <source>
        <dbReference type="ARBA" id="ARBA00010846"/>
    </source>
</evidence>
<dbReference type="SMART" id="SM00225">
    <property type="entry name" value="BTB"/>
    <property type="match status" value="1"/>
</dbReference>
<evidence type="ECO:0000256" key="1">
    <source>
        <dbReference type="ARBA" id="ARBA00004906"/>
    </source>
</evidence>
<comment type="similarity">
    <text evidence="2">Belongs to the Tdpoz family.</text>
</comment>
<dbReference type="PANTHER" id="PTHR26379">
    <property type="entry name" value="BTB/POZ AND MATH DOMAIN-CONTAINING PROTEIN 1"/>
    <property type="match status" value="1"/>
</dbReference>
<dbReference type="InterPro" id="IPR002083">
    <property type="entry name" value="MATH/TRAF_dom"/>
</dbReference>
<name>A0AAV5BXH7_ELECO</name>
<organism evidence="5 6">
    <name type="scientific">Eleusine coracana subsp. coracana</name>
    <dbReference type="NCBI Taxonomy" id="191504"/>
    <lineage>
        <taxon>Eukaryota</taxon>
        <taxon>Viridiplantae</taxon>
        <taxon>Streptophyta</taxon>
        <taxon>Embryophyta</taxon>
        <taxon>Tracheophyta</taxon>
        <taxon>Spermatophyta</taxon>
        <taxon>Magnoliopsida</taxon>
        <taxon>Liliopsida</taxon>
        <taxon>Poales</taxon>
        <taxon>Poaceae</taxon>
        <taxon>PACMAD clade</taxon>
        <taxon>Chloridoideae</taxon>
        <taxon>Cynodonteae</taxon>
        <taxon>Eleusininae</taxon>
        <taxon>Eleusine</taxon>
    </lineage>
</organism>
<dbReference type="Proteomes" id="UP001054889">
    <property type="component" value="Unassembled WGS sequence"/>
</dbReference>
<reference evidence="5" key="2">
    <citation type="submission" date="2021-12" db="EMBL/GenBank/DDBJ databases">
        <title>Resequencing data analysis of finger millet.</title>
        <authorList>
            <person name="Hatakeyama M."/>
            <person name="Aluri S."/>
            <person name="Balachadran M.T."/>
            <person name="Sivarajan S.R."/>
            <person name="Poveda L."/>
            <person name="Shimizu-Inatsugi R."/>
            <person name="Schlapbach R."/>
            <person name="Sreeman S.M."/>
            <person name="Shimizu K.K."/>
        </authorList>
    </citation>
    <scope>NUCLEOTIDE SEQUENCE</scope>
</reference>
<dbReference type="GO" id="GO:0016567">
    <property type="term" value="P:protein ubiquitination"/>
    <property type="evidence" value="ECO:0007669"/>
    <property type="project" value="InterPro"/>
</dbReference>
<evidence type="ECO:0000313" key="5">
    <source>
        <dbReference type="EMBL" id="GJM91066.1"/>
    </source>
</evidence>
<proteinExistence type="inferred from homology"/>
<dbReference type="InterPro" id="IPR011333">
    <property type="entry name" value="SKP1/BTB/POZ_sf"/>
</dbReference>
<dbReference type="PANTHER" id="PTHR26379:SF422">
    <property type="entry name" value="BTB DOMAIN-CONTAINING PROTEIN"/>
    <property type="match status" value="1"/>
</dbReference>